<accession>A0AAN9JY35</accession>
<evidence type="ECO:0000256" key="1">
    <source>
        <dbReference type="ARBA" id="ARBA00004613"/>
    </source>
</evidence>
<dbReference type="GO" id="GO:0005576">
    <property type="term" value="C:extracellular region"/>
    <property type="evidence" value="ECO:0007669"/>
    <property type="project" value="UniProtKB-SubCell"/>
</dbReference>
<gene>
    <name evidence="8" type="ORF">VNO77_44374</name>
</gene>
<dbReference type="Proteomes" id="UP001367508">
    <property type="component" value="Unassembled WGS sequence"/>
</dbReference>
<reference evidence="8 9" key="1">
    <citation type="submission" date="2024-01" db="EMBL/GenBank/DDBJ databases">
        <title>The genomes of 5 underutilized Papilionoideae crops provide insights into root nodulation and disease resistanc.</title>
        <authorList>
            <person name="Jiang F."/>
        </authorList>
    </citation>
    <scope>NUCLEOTIDE SEQUENCE [LARGE SCALE GENOMIC DNA]</scope>
    <source>
        <strain evidence="8">LVBAO_FW01</strain>
        <tissue evidence="8">Leaves</tissue>
    </source>
</reference>
<dbReference type="InterPro" id="IPR008265">
    <property type="entry name" value="Lipase_GDSL_AS"/>
</dbReference>
<name>A0AAN9JY35_CANGL</name>
<dbReference type="PANTHER" id="PTHR45650">
    <property type="entry name" value="GDSL-LIKE LIPASE/ACYLHYDROLASE-RELATED"/>
    <property type="match status" value="1"/>
</dbReference>
<keyword evidence="3" id="KW-0964">Secreted</keyword>
<comment type="similarity">
    <text evidence="2">Belongs to the 'GDSL' lipolytic enzyme family.</text>
</comment>
<keyword evidence="6" id="KW-0442">Lipid degradation</keyword>
<evidence type="ECO:0000256" key="5">
    <source>
        <dbReference type="ARBA" id="ARBA00022801"/>
    </source>
</evidence>
<proteinExistence type="inferred from homology"/>
<evidence type="ECO:0000256" key="4">
    <source>
        <dbReference type="ARBA" id="ARBA00022729"/>
    </source>
</evidence>
<keyword evidence="4" id="KW-0732">Signal</keyword>
<dbReference type="GO" id="GO:0016298">
    <property type="term" value="F:lipase activity"/>
    <property type="evidence" value="ECO:0007669"/>
    <property type="project" value="InterPro"/>
</dbReference>
<dbReference type="PANTHER" id="PTHR45650:SF75">
    <property type="entry name" value="GDSL-LIKE LIPASE_ACYLHYDROLASE"/>
    <property type="match status" value="1"/>
</dbReference>
<dbReference type="InterPro" id="IPR036514">
    <property type="entry name" value="SGNH_hydro_sf"/>
</dbReference>
<keyword evidence="9" id="KW-1185">Reference proteome</keyword>
<evidence type="ECO:0000256" key="7">
    <source>
        <dbReference type="ARBA" id="ARBA00023098"/>
    </source>
</evidence>
<evidence type="ECO:0000256" key="6">
    <source>
        <dbReference type="ARBA" id="ARBA00022963"/>
    </source>
</evidence>
<protein>
    <submittedName>
        <fullName evidence="8">Uncharacterized protein</fullName>
    </submittedName>
</protein>
<sequence>MNGARRKKRNKWSHALLGFRAHRCKIEILFYLMVAKPKTWLVLPLLLLASSCMQHCVHGKPQVPCLFIFGDSLSDAGNNNNLQTLAKTNYKPYGMNFPGGPTGRFTNGRTTIDIIGQLLGFRNFIPPFANTGSSNILEGVNYASGSAGIRIESGTHLGADISLGLQLANHGVTFSKLEKGFGGSDETKEYLKKCLYYVNIGSNDYINNYFHPNLYATSRIYSPQEYAKILINQLSLSLQSMHDLGARKFVLVGLGQIGCSPNAMSRYGTKGSCVEEMNAAASIFNDKLKALVDQYNNNFVDSKFIFINVTAGGNAPTPGLKVFNAPCCPTREDGQCVPNQTPCQNGHEHVFWDQFHTTEAANLNVAMTSYNSSNSPAFTYPMDINHLVNSS</sequence>
<dbReference type="InterPro" id="IPR001087">
    <property type="entry name" value="GDSL"/>
</dbReference>
<dbReference type="Pfam" id="PF00657">
    <property type="entry name" value="Lipase_GDSL"/>
    <property type="match status" value="1"/>
</dbReference>
<dbReference type="InterPro" id="IPR051238">
    <property type="entry name" value="GDSL_esterase/lipase"/>
</dbReference>
<dbReference type="InterPro" id="IPR035669">
    <property type="entry name" value="SGNH_plant_lipase-like"/>
</dbReference>
<evidence type="ECO:0000313" key="8">
    <source>
        <dbReference type="EMBL" id="KAK7306434.1"/>
    </source>
</evidence>
<keyword evidence="7" id="KW-0443">Lipid metabolism</keyword>
<evidence type="ECO:0000256" key="3">
    <source>
        <dbReference type="ARBA" id="ARBA00022525"/>
    </source>
</evidence>
<evidence type="ECO:0000313" key="9">
    <source>
        <dbReference type="Proteomes" id="UP001367508"/>
    </source>
</evidence>
<dbReference type="CDD" id="cd01837">
    <property type="entry name" value="SGNH_plant_lipase_like"/>
    <property type="match status" value="1"/>
</dbReference>
<dbReference type="PROSITE" id="PS01098">
    <property type="entry name" value="LIPASE_GDSL_SER"/>
    <property type="match status" value="1"/>
</dbReference>
<organism evidence="8 9">
    <name type="scientific">Canavalia gladiata</name>
    <name type="common">Sword bean</name>
    <name type="synonym">Dolichos gladiatus</name>
    <dbReference type="NCBI Taxonomy" id="3824"/>
    <lineage>
        <taxon>Eukaryota</taxon>
        <taxon>Viridiplantae</taxon>
        <taxon>Streptophyta</taxon>
        <taxon>Embryophyta</taxon>
        <taxon>Tracheophyta</taxon>
        <taxon>Spermatophyta</taxon>
        <taxon>Magnoliopsida</taxon>
        <taxon>eudicotyledons</taxon>
        <taxon>Gunneridae</taxon>
        <taxon>Pentapetalae</taxon>
        <taxon>rosids</taxon>
        <taxon>fabids</taxon>
        <taxon>Fabales</taxon>
        <taxon>Fabaceae</taxon>
        <taxon>Papilionoideae</taxon>
        <taxon>50 kb inversion clade</taxon>
        <taxon>NPAAA clade</taxon>
        <taxon>indigoferoid/millettioid clade</taxon>
        <taxon>Phaseoleae</taxon>
        <taxon>Canavalia</taxon>
    </lineage>
</organism>
<dbReference type="AlphaFoldDB" id="A0AAN9JY35"/>
<dbReference type="GO" id="GO:0016042">
    <property type="term" value="P:lipid catabolic process"/>
    <property type="evidence" value="ECO:0007669"/>
    <property type="project" value="UniProtKB-KW"/>
</dbReference>
<evidence type="ECO:0000256" key="2">
    <source>
        <dbReference type="ARBA" id="ARBA00008668"/>
    </source>
</evidence>
<comment type="subcellular location">
    <subcellularLocation>
        <location evidence="1">Secreted</location>
    </subcellularLocation>
</comment>
<dbReference type="EMBL" id="JAYMYQ010000011">
    <property type="protein sequence ID" value="KAK7306434.1"/>
    <property type="molecule type" value="Genomic_DNA"/>
</dbReference>
<comment type="caution">
    <text evidence="8">The sequence shown here is derived from an EMBL/GenBank/DDBJ whole genome shotgun (WGS) entry which is preliminary data.</text>
</comment>
<keyword evidence="5" id="KW-0378">Hydrolase</keyword>
<dbReference type="Gene3D" id="3.40.50.1110">
    <property type="entry name" value="SGNH hydrolase"/>
    <property type="match status" value="1"/>
</dbReference>